<dbReference type="PANTHER" id="PTHR30448">
    <property type="entry name" value="RNASE ADAPTER PROTEIN RAPZ"/>
    <property type="match status" value="1"/>
</dbReference>
<proteinExistence type="inferred from homology"/>
<feature type="domain" description="RapZ C-terminal" evidence="6">
    <location>
        <begin position="180"/>
        <end position="296"/>
    </location>
</feature>
<evidence type="ECO:0000313" key="7">
    <source>
        <dbReference type="EMBL" id="QBI55044.1"/>
    </source>
</evidence>
<dbReference type="NCBIfam" id="NF003828">
    <property type="entry name" value="PRK05416.1"/>
    <property type="match status" value="1"/>
</dbReference>
<dbReference type="PIRSF" id="PIRSF005052">
    <property type="entry name" value="P-loopkin"/>
    <property type="match status" value="1"/>
</dbReference>
<dbReference type="InterPro" id="IPR053930">
    <property type="entry name" value="RapZ-like_N"/>
</dbReference>
<dbReference type="PANTHER" id="PTHR30448:SF0">
    <property type="entry name" value="RNASE ADAPTER PROTEIN RAPZ"/>
    <property type="match status" value="1"/>
</dbReference>
<dbReference type="Proteomes" id="UP000292235">
    <property type="component" value="Chromosome"/>
</dbReference>
<keyword evidence="3 4" id="KW-0342">GTP-binding</keyword>
<evidence type="ECO:0000256" key="3">
    <source>
        <dbReference type="ARBA" id="ARBA00023134"/>
    </source>
</evidence>
<dbReference type="GO" id="GO:0005525">
    <property type="term" value="F:GTP binding"/>
    <property type="evidence" value="ECO:0007669"/>
    <property type="project" value="UniProtKB-UniRule"/>
</dbReference>
<dbReference type="InterPro" id="IPR053931">
    <property type="entry name" value="RapZ_C"/>
</dbReference>
<sequence length="299" mass="32836">MGDDQATGSLSGELPPEIVVVTGMSGAGRSTAARALEDLDWFVVDNLPPGLLPTMIDLAGRTQGAVPRVAAVVDVRSMAFTQDLLSTVEELRRRGIVARVVFLEAGDDALVRRFESVRRPHPLQGDGRLTDGIARERETLRAVRGEADLVIDTSQLNVHQLKAKVIGFFGESEEARPRANVVSFGYKHGLPVDADLVLDCRFLPNPHWIPELRAMNGRDAPVREYVLAQTGAKEMVDSYAEVLRLIIAGYQREGKHYMTLAIGCTGGKHRSVAMAEQFGERLREQGLEVHVVHRDLGQE</sequence>
<reference evidence="7 8" key="1">
    <citation type="submission" date="2019-02" db="EMBL/GenBank/DDBJ databases">
        <authorList>
            <person name="Khodamoradi S."/>
            <person name="Hahnke R.L."/>
            <person name="Kaempfer P."/>
            <person name="Schumann P."/>
            <person name="Rohde M."/>
            <person name="Steinert M."/>
            <person name="Luzhetskyy A."/>
            <person name="Wink J."/>
            <person name="Ruckert C."/>
        </authorList>
    </citation>
    <scope>NUCLEOTIDE SEQUENCE [LARGE SCALE GENOMIC DNA]</scope>
    <source>
        <strain evidence="7 8">M2</strain>
    </source>
</reference>
<dbReference type="Pfam" id="PF03668">
    <property type="entry name" value="RapZ-like_N"/>
    <property type="match status" value="1"/>
</dbReference>
<dbReference type="SUPFAM" id="SSF52540">
    <property type="entry name" value="P-loop containing nucleoside triphosphate hydrolases"/>
    <property type="match status" value="1"/>
</dbReference>
<dbReference type="KEGG" id="strr:EKD16_16360"/>
<protein>
    <submittedName>
        <fullName evidence="7">GlmZ(SRNA)-inactivating NTPase</fullName>
    </submittedName>
</protein>
<keyword evidence="2 4" id="KW-0067">ATP-binding</keyword>
<feature type="domain" description="RapZ-like N-terminal" evidence="5">
    <location>
        <begin position="17"/>
        <end position="169"/>
    </location>
</feature>
<evidence type="ECO:0000256" key="2">
    <source>
        <dbReference type="ARBA" id="ARBA00022840"/>
    </source>
</evidence>
<dbReference type="Gene3D" id="3.40.50.300">
    <property type="entry name" value="P-loop containing nucleotide triphosphate hydrolases"/>
    <property type="match status" value="1"/>
</dbReference>
<dbReference type="AlphaFoldDB" id="A0A4P6Q7T3"/>
<organism evidence="7 8">
    <name type="scientific">Streptomonospora litoralis</name>
    <dbReference type="NCBI Taxonomy" id="2498135"/>
    <lineage>
        <taxon>Bacteria</taxon>
        <taxon>Bacillati</taxon>
        <taxon>Actinomycetota</taxon>
        <taxon>Actinomycetes</taxon>
        <taxon>Streptosporangiales</taxon>
        <taxon>Nocardiopsidaceae</taxon>
        <taxon>Streptomonospora</taxon>
    </lineage>
</organism>
<dbReference type="GO" id="GO:0005524">
    <property type="term" value="F:ATP binding"/>
    <property type="evidence" value="ECO:0007669"/>
    <property type="project" value="UniProtKB-UniRule"/>
</dbReference>
<dbReference type="RefSeq" id="WP_131099120.1">
    <property type="nucleotide sequence ID" value="NZ_CP036455.1"/>
</dbReference>
<feature type="binding site" evidence="4">
    <location>
        <begin position="74"/>
        <end position="77"/>
    </location>
    <ligand>
        <name>GTP</name>
        <dbReference type="ChEBI" id="CHEBI:37565"/>
    </ligand>
</feature>
<dbReference type="InterPro" id="IPR027417">
    <property type="entry name" value="P-loop_NTPase"/>
</dbReference>
<dbReference type="HAMAP" id="MF_00636">
    <property type="entry name" value="RapZ_like"/>
    <property type="match status" value="1"/>
</dbReference>
<evidence type="ECO:0000256" key="4">
    <source>
        <dbReference type="HAMAP-Rule" id="MF_00636"/>
    </source>
</evidence>
<evidence type="ECO:0000259" key="5">
    <source>
        <dbReference type="Pfam" id="PF03668"/>
    </source>
</evidence>
<evidence type="ECO:0000256" key="1">
    <source>
        <dbReference type="ARBA" id="ARBA00022741"/>
    </source>
</evidence>
<evidence type="ECO:0000259" key="6">
    <source>
        <dbReference type="Pfam" id="PF22740"/>
    </source>
</evidence>
<dbReference type="InterPro" id="IPR005337">
    <property type="entry name" value="RapZ-like"/>
</dbReference>
<gene>
    <name evidence="7" type="ORF">EKD16_16360</name>
</gene>
<accession>A0A4P6Q7T3</accession>
<keyword evidence="8" id="KW-1185">Reference proteome</keyword>
<evidence type="ECO:0000313" key="8">
    <source>
        <dbReference type="Proteomes" id="UP000292235"/>
    </source>
</evidence>
<dbReference type="Pfam" id="PF22740">
    <property type="entry name" value="PapZ_C"/>
    <property type="match status" value="1"/>
</dbReference>
<dbReference type="EMBL" id="CP036455">
    <property type="protein sequence ID" value="QBI55044.1"/>
    <property type="molecule type" value="Genomic_DNA"/>
</dbReference>
<feature type="binding site" evidence="4">
    <location>
        <begin position="23"/>
        <end position="30"/>
    </location>
    <ligand>
        <name>ATP</name>
        <dbReference type="ChEBI" id="CHEBI:30616"/>
    </ligand>
</feature>
<keyword evidence="1 4" id="KW-0547">Nucleotide-binding</keyword>
<name>A0A4P6Q7T3_9ACTN</name>
<dbReference type="OrthoDB" id="9784461at2"/>